<gene>
    <name evidence="3" type="ORF">GGC33_11820</name>
</gene>
<comment type="caution">
    <text evidence="3">The sequence shown here is derived from an EMBL/GenBank/DDBJ whole genome shotgun (WGS) entry which is preliminary data.</text>
</comment>
<feature type="region of interest" description="Disordered" evidence="1">
    <location>
        <begin position="92"/>
        <end position="178"/>
    </location>
</feature>
<dbReference type="Proteomes" id="UP000437131">
    <property type="component" value="Unassembled WGS sequence"/>
</dbReference>
<dbReference type="InterPro" id="IPR035979">
    <property type="entry name" value="RBD_domain_sf"/>
</dbReference>
<dbReference type="AlphaFoldDB" id="A0A844GU65"/>
<evidence type="ECO:0000313" key="3">
    <source>
        <dbReference type="EMBL" id="MTF39610.1"/>
    </source>
</evidence>
<dbReference type="RefSeq" id="WP_099434573.1">
    <property type="nucleotide sequence ID" value="NZ_WMIA01000014.1"/>
</dbReference>
<feature type="compositionally biased region" description="Basic residues" evidence="1">
    <location>
        <begin position="125"/>
        <end position="145"/>
    </location>
</feature>
<dbReference type="Gene3D" id="3.30.70.330">
    <property type="match status" value="1"/>
</dbReference>
<dbReference type="InterPro" id="IPR012677">
    <property type="entry name" value="Nucleotide-bd_a/b_plait_sf"/>
</dbReference>
<feature type="compositionally biased region" description="Low complexity" evidence="1">
    <location>
        <begin position="110"/>
        <end position="119"/>
    </location>
</feature>
<dbReference type="GO" id="GO:0003723">
    <property type="term" value="F:RNA binding"/>
    <property type="evidence" value="ECO:0007669"/>
    <property type="project" value="InterPro"/>
</dbReference>
<evidence type="ECO:0000313" key="4">
    <source>
        <dbReference type="Proteomes" id="UP000437131"/>
    </source>
</evidence>
<dbReference type="InterPro" id="IPR000504">
    <property type="entry name" value="RRM_dom"/>
</dbReference>
<name>A0A844GU65_9CHRO</name>
<evidence type="ECO:0000259" key="2">
    <source>
        <dbReference type="PROSITE" id="PS50102"/>
    </source>
</evidence>
<dbReference type="EMBL" id="WMIA01000014">
    <property type="protein sequence ID" value="MTF39610.1"/>
    <property type="molecule type" value="Genomic_DNA"/>
</dbReference>
<sequence>MSVRLYVKLPKAEIEKEGLEKMFSDFEPSFTTKLIKERKKKECRGFGFVTVPSDEAAEDFINRYNEKPLVYNGETYKDEEGNDFLLVIEKALPRNKGSKEEGEQQEEAETTNNNQVEANTDNKPSRRNNNNKKPKKNRKGGKAKTQKAVSVSESIQPDPRWANELNKLKEMFAAQTSN</sequence>
<accession>A0A844GU65</accession>
<reference evidence="3 4" key="1">
    <citation type="submission" date="2019-11" db="EMBL/GenBank/DDBJ databases">
        <title>Isolation of a new High Light Tolerant Cyanobacteria.</title>
        <authorList>
            <person name="Dobson Z."/>
            <person name="Vaughn N."/>
            <person name="Vaughn M."/>
            <person name="Fromme P."/>
            <person name="Mazor Y."/>
        </authorList>
    </citation>
    <scope>NUCLEOTIDE SEQUENCE [LARGE SCALE GENOMIC DNA]</scope>
    <source>
        <strain evidence="3 4">0216</strain>
    </source>
</reference>
<dbReference type="Pfam" id="PF00076">
    <property type="entry name" value="RRM_1"/>
    <property type="match status" value="1"/>
</dbReference>
<evidence type="ECO:0000256" key="1">
    <source>
        <dbReference type="SAM" id="MobiDB-lite"/>
    </source>
</evidence>
<dbReference type="PROSITE" id="PS50102">
    <property type="entry name" value="RRM"/>
    <property type="match status" value="1"/>
</dbReference>
<protein>
    <submittedName>
        <fullName evidence="3">RNA-binding protein</fullName>
    </submittedName>
</protein>
<feature type="domain" description="RRM" evidence="2">
    <location>
        <begin position="3"/>
        <end position="83"/>
    </location>
</feature>
<dbReference type="SUPFAM" id="SSF54928">
    <property type="entry name" value="RNA-binding domain, RBD"/>
    <property type="match status" value="1"/>
</dbReference>
<proteinExistence type="predicted"/>
<organism evidence="3 4">
    <name type="scientific">Cyanobacterium aponinum 0216</name>
    <dbReference type="NCBI Taxonomy" id="2676140"/>
    <lineage>
        <taxon>Bacteria</taxon>
        <taxon>Bacillati</taxon>
        <taxon>Cyanobacteriota</taxon>
        <taxon>Cyanophyceae</taxon>
        <taxon>Oscillatoriophycideae</taxon>
        <taxon>Chroococcales</taxon>
        <taxon>Geminocystaceae</taxon>
        <taxon>Cyanobacterium</taxon>
    </lineage>
</organism>